<feature type="region of interest" description="Disordered" evidence="5">
    <location>
        <begin position="299"/>
        <end position="318"/>
    </location>
</feature>
<comment type="caution">
    <text evidence="7">The sequence shown here is derived from an EMBL/GenBank/DDBJ whole genome shotgun (WGS) entry which is preliminary data.</text>
</comment>
<dbReference type="RefSeq" id="WP_233719231.1">
    <property type="nucleotide sequence ID" value="NZ_JAJUWU010000007.1"/>
</dbReference>
<feature type="domain" description="HTH lysR-type" evidence="6">
    <location>
        <begin position="4"/>
        <end position="61"/>
    </location>
</feature>
<evidence type="ECO:0000256" key="1">
    <source>
        <dbReference type="ARBA" id="ARBA00009437"/>
    </source>
</evidence>
<dbReference type="InterPro" id="IPR036388">
    <property type="entry name" value="WH-like_DNA-bd_sf"/>
</dbReference>
<dbReference type="InterPro" id="IPR036390">
    <property type="entry name" value="WH_DNA-bd_sf"/>
</dbReference>
<dbReference type="PANTHER" id="PTHR30427">
    <property type="entry name" value="TRANSCRIPTIONAL ACTIVATOR PROTEIN LYSR"/>
    <property type="match status" value="1"/>
</dbReference>
<sequence>MAPPNVRQLSAFNAIMKAGSVTEAAERLFVSQPAVTKLLKGFEEACGFSLFERGQGRLKPTAEARQMFAETEKLEAGMLRISRLAESIRNLERGEVSAVTFPGLSMHVAPQAAATILARSPQVRLQLFSRTSRSIEDAMVTGKADFGIGLLPSASASLQAEKFVEVELFLALPADHRLAGHESVDVADLDGERLIALGREDLSYPVIEAAFHRAGAKMNPVAEVQMADAACEMVAEGAGISVVPSLAAAGARDGRLVFRRLRQQVQMTSWLITPRGEPMAMLAASFLDEIRMRIHRLQDEMGRPRPGPKAPQPVVPMV</sequence>
<dbReference type="Proteomes" id="UP001139035">
    <property type="component" value="Unassembled WGS sequence"/>
</dbReference>
<dbReference type="EMBL" id="JAJUWU010000007">
    <property type="protein sequence ID" value="MCE7028080.1"/>
    <property type="molecule type" value="Genomic_DNA"/>
</dbReference>
<keyword evidence="4" id="KW-0804">Transcription</keyword>
<dbReference type="GO" id="GO:0010628">
    <property type="term" value="P:positive regulation of gene expression"/>
    <property type="evidence" value="ECO:0007669"/>
    <property type="project" value="TreeGrafter"/>
</dbReference>
<dbReference type="GO" id="GO:0009089">
    <property type="term" value="P:lysine biosynthetic process via diaminopimelate"/>
    <property type="evidence" value="ECO:0007669"/>
    <property type="project" value="TreeGrafter"/>
</dbReference>
<proteinExistence type="inferred from homology"/>
<feature type="compositionally biased region" description="Pro residues" evidence="5">
    <location>
        <begin position="305"/>
        <end position="318"/>
    </location>
</feature>
<organism evidence="7 8">
    <name type="scientific">Jiella avicenniae</name>
    <dbReference type="NCBI Taxonomy" id="2907202"/>
    <lineage>
        <taxon>Bacteria</taxon>
        <taxon>Pseudomonadati</taxon>
        <taxon>Pseudomonadota</taxon>
        <taxon>Alphaproteobacteria</taxon>
        <taxon>Hyphomicrobiales</taxon>
        <taxon>Aurantimonadaceae</taxon>
        <taxon>Jiella</taxon>
    </lineage>
</organism>
<evidence type="ECO:0000256" key="2">
    <source>
        <dbReference type="ARBA" id="ARBA00023015"/>
    </source>
</evidence>
<dbReference type="Gene3D" id="3.40.190.290">
    <property type="match status" value="1"/>
</dbReference>
<reference evidence="7" key="1">
    <citation type="submission" date="2022-01" db="EMBL/GenBank/DDBJ databases">
        <title>Jiella avicenniae sp. nov., a novel endophytic bacterium isolated from bark of Avicennia marina.</title>
        <authorList>
            <person name="Tuo L."/>
        </authorList>
    </citation>
    <scope>NUCLEOTIDE SEQUENCE</scope>
    <source>
        <strain evidence="7">CBK1P-4</strain>
    </source>
</reference>
<comment type="similarity">
    <text evidence="1">Belongs to the LysR transcriptional regulatory family.</text>
</comment>
<dbReference type="GO" id="GO:0043565">
    <property type="term" value="F:sequence-specific DNA binding"/>
    <property type="evidence" value="ECO:0007669"/>
    <property type="project" value="TreeGrafter"/>
</dbReference>
<protein>
    <submittedName>
        <fullName evidence="7">LysR substrate-binding domain-containing protein</fullName>
    </submittedName>
</protein>
<evidence type="ECO:0000259" key="6">
    <source>
        <dbReference type="PROSITE" id="PS50931"/>
    </source>
</evidence>
<name>A0A9X1NYH2_9HYPH</name>
<keyword evidence="2" id="KW-0805">Transcription regulation</keyword>
<evidence type="ECO:0000256" key="4">
    <source>
        <dbReference type="ARBA" id="ARBA00023163"/>
    </source>
</evidence>
<dbReference type="InterPro" id="IPR005119">
    <property type="entry name" value="LysR_subst-bd"/>
</dbReference>
<dbReference type="SUPFAM" id="SSF53850">
    <property type="entry name" value="Periplasmic binding protein-like II"/>
    <property type="match status" value="1"/>
</dbReference>
<dbReference type="SUPFAM" id="SSF46785">
    <property type="entry name" value="Winged helix' DNA-binding domain"/>
    <property type="match status" value="1"/>
</dbReference>
<dbReference type="Pfam" id="PF03466">
    <property type="entry name" value="LysR_substrate"/>
    <property type="match status" value="1"/>
</dbReference>
<gene>
    <name evidence="7" type="ORF">LZD57_08765</name>
</gene>
<keyword evidence="3" id="KW-0238">DNA-binding</keyword>
<evidence type="ECO:0000313" key="8">
    <source>
        <dbReference type="Proteomes" id="UP001139035"/>
    </source>
</evidence>
<dbReference type="Pfam" id="PF00126">
    <property type="entry name" value="HTH_1"/>
    <property type="match status" value="1"/>
</dbReference>
<dbReference type="PRINTS" id="PR00039">
    <property type="entry name" value="HTHLYSR"/>
</dbReference>
<dbReference type="PROSITE" id="PS50931">
    <property type="entry name" value="HTH_LYSR"/>
    <property type="match status" value="1"/>
</dbReference>
<dbReference type="GO" id="GO:0003700">
    <property type="term" value="F:DNA-binding transcription factor activity"/>
    <property type="evidence" value="ECO:0007669"/>
    <property type="project" value="InterPro"/>
</dbReference>
<keyword evidence="8" id="KW-1185">Reference proteome</keyword>
<accession>A0A9X1NYH2</accession>
<evidence type="ECO:0000256" key="3">
    <source>
        <dbReference type="ARBA" id="ARBA00023125"/>
    </source>
</evidence>
<dbReference type="Gene3D" id="1.10.10.10">
    <property type="entry name" value="Winged helix-like DNA-binding domain superfamily/Winged helix DNA-binding domain"/>
    <property type="match status" value="1"/>
</dbReference>
<evidence type="ECO:0000256" key="5">
    <source>
        <dbReference type="SAM" id="MobiDB-lite"/>
    </source>
</evidence>
<dbReference type="InterPro" id="IPR000847">
    <property type="entry name" value="LysR_HTH_N"/>
</dbReference>
<evidence type="ECO:0000313" key="7">
    <source>
        <dbReference type="EMBL" id="MCE7028080.1"/>
    </source>
</evidence>
<dbReference type="PANTHER" id="PTHR30427:SF1">
    <property type="entry name" value="TRANSCRIPTIONAL ACTIVATOR PROTEIN LYSR"/>
    <property type="match status" value="1"/>
</dbReference>
<dbReference type="AlphaFoldDB" id="A0A9X1NYH2"/>